<proteinExistence type="predicted"/>
<comment type="caution">
    <text evidence="1">The sequence shown here is derived from an EMBL/GenBank/DDBJ whole genome shotgun (WGS) entry which is preliminary data.</text>
</comment>
<reference evidence="1 2" key="1">
    <citation type="submission" date="2020-08" db="EMBL/GenBank/DDBJ databases">
        <title>Genomic Encyclopedia of Type Strains, Phase IV (KMG-IV): sequencing the most valuable type-strain genomes for metagenomic binning, comparative biology and taxonomic classification.</title>
        <authorList>
            <person name="Goeker M."/>
        </authorList>
    </citation>
    <scope>NUCLEOTIDE SEQUENCE [LARGE SCALE GENOMIC DNA]</scope>
    <source>
        <strain evidence="1 2">DSM 16325</strain>
    </source>
</reference>
<sequence>MDIKSLQEQNKLEEDYQLINHFIKQMGWSDIVFAYLYSNTKSGKVIAYKNYFERKSSILLDSLNNDSLINEMNVFFKNMRWNDKEKLHFLYNCHQCPRMFLSMSNKTIAIINVKVLIALKKIVLENDFFSLNTKTDFLDAQYYFYRIFLFETKALLDLYSEKNLTYLSSVPATDYLQIAPQTLHTFLKFDLKERASLVFEYFFILYSHIYHSDSQLSINRLRLMESLANNFKKIT</sequence>
<dbReference type="AlphaFoldDB" id="A0A7W8IUB0"/>
<dbReference type="Proteomes" id="UP000520011">
    <property type="component" value="Unassembled WGS sequence"/>
</dbReference>
<accession>A0A7W8IUB0</accession>
<dbReference type="RefSeq" id="WP_063193532.1">
    <property type="nucleotide sequence ID" value="NZ_JACHEP010000024.1"/>
</dbReference>
<evidence type="ECO:0000313" key="2">
    <source>
        <dbReference type="Proteomes" id="UP000520011"/>
    </source>
</evidence>
<gene>
    <name evidence="1" type="ORF">HNQ34_003033</name>
</gene>
<organism evidence="1 2">
    <name type="scientific">Anoxybacteroides tepidamans</name>
    <dbReference type="NCBI Taxonomy" id="265948"/>
    <lineage>
        <taxon>Bacteria</taxon>
        <taxon>Bacillati</taxon>
        <taxon>Bacillota</taxon>
        <taxon>Bacilli</taxon>
        <taxon>Bacillales</taxon>
        <taxon>Anoxybacillaceae</taxon>
        <taxon>Anoxybacteroides</taxon>
    </lineage>
</organism>
<name>A0A7W8IUB0_9BACL</name>
<keyword evidence="2" id="KW-1185">Reference proteome</keyword>
<dbReference type="EMBL" id="JACHEP010000024">
    <property type="protein sequence ID" value="MBB5325927.1"/>
    <property type="molecule type" value="Genomic_DNA"/>
</dbReference>
<evidence type="ECO:0000313" key="1">
    <source>
        <dbReference type="EMBL" id="MBB5325927.1"/>
    </source>
</evidence>
<protein>
    <submittedName>
        <fullName evidence="1">Uncharacterized protein</fullName>
    </submittedName>
</protein>